<comment type="function">
    <text evidence="9">Component of the transport system for branched-chain amino acids.</text>
</comment>
<sequence length="460" mass="49776">MKQKTSFSTYAAIGTMLFGLFFGAGNLIFPIQLGQLAGTSFWPALIGFLVTAIGLPFMGILAIGLSGSQGLHDLASRVHPLFGITFALVLYLTIGPFFAIPRTATVPFVVGFEPFIQPGQSSLWLAVFSFLFFAIVYYFSLNAAKIMDVVGKYLTPSFLLFLSILIITALVRPMGSFGEPTGDYDTLPFMTGFKEGYNTMDALGALAFGIVVIHAIKNMGITDTKEIAQTTWKSGLFAMGLMMLIYGLITYMGASSVSSVGTLENGGLTFAAVSQHYFGAFGSILLAIIIVLACLKTSIGLIIACSEFFHTIYPKISYKSFVLILSLMSFMVANFGLTKIIQYAIPVLMFLYPLAIVLILLGLSSSLFKHKRSVYAGAMILTFFVSTIDGYNALVGMFPNAANSVIESVSNFYFSYLPLYDIGLGWILPAIVGAVIGYLWKDGNKTGSAILQRNAENLSH</sequence>
<dbReference type="GO" id="GO:0015820">
    <property type="term" value="P:L-leucine transport"/>
    <property type="evidence" value="ECO:0007669"/>
    <property type="project" value="TreeGrafter"/>
</dbReference>
<keyword evidence="6 9" id="KW-0029">Amino-acid transport</keyword>
<keyword evidence="8 9" id="KW-0472">Membrane</keyword>
<evidence type="ECO:0000256" key="2">
    <source>
        <dbReference type="ARBA" id="ARBA00008540"/>
    </source>
</evidence>
<dbReference type="RefSeq" id="WP_093041981.1">
    <property type="nucleotide sequence ID" value="NZ_FNQR01000001.1"/>
</dbReference>
<feature type="transmembrane region" description="Helical" evidence="9">
    <location>
        <begin position="316"/>
        <end position="337"/>
    </location>
</feature>
<dbReference type="STRING" id="571932.SAMN05421743_101469"/>
<feature type="transmembrane region" description="Helical" evidence="9">
    <location>
        <begin position="197"/>
        <end position="216"/>
    </location>
</feature>
<feature type="transmembrane region" description="Helical" evidence="9">
    <location>
        <begin position="121"/>
        <end position="141"/>
    </location>
</feature>
<feature type="transmembrane region" description="Helical" evidence="9">
    <location>
        <begin position="78"/>
        <end position="101"/>
    </location>
</feature>
<proteinExistence type="inferred from homology"/>
<evidence type="ECO:0000256" key="9">
    <source>
        <dbReference type="RuleBase" id="RU362122"/>
    </source>
</evidence>
<dbReference type="NCBIfam" id="TIGR00796">
    <property type="entry name" value="livcs"/>
    <property type="match status" value="1"/>
</dbReference>
<dbReference type="EMBL" id="FNQR01000001">
    <property type="protein sequence ID" value="SDZ86666.1"/>
    <property type="molecule type" value="Genomic_DNA"/>
</dbReference>
<evidence type="ECO:0000256" key="3">
    <source>
        <dbReference type="ARBA" id="ARBA00022448"/>
    </source>
</evidence>
<keyword evidence="11" id="KW-1185">Reference proteome</keyword>
<dbReference type="InterPro" id="IPR004685">
    <property type="entry name" value="Brnchd-chn_aa_trnsp_Livcs"/>
</dbReference>
<dbReference type="PANTHER" id="PTHR30588">
    <property type="entry name" value="BRANCHED-CHAIN AMINO ACID TRANSPORT SYSTEM 2 CARRIER PROTEIN"/>
    <property type="match status" value="1"/>
</dbReference>
<keyword evidence="7 9" id="KW-1133">Transmembrane helix</keyword>
<evidence type="ECO:0000256" key="5">
    <source>
        <dbReference type="ARBA" id="ARBA00022692"/>
    </source>
</evidence>
<dbReference type="GO" id="GO:0015818">
    <property type="term" value="P:isoleucine transport"/>
    <property type="evidence" value="ECO:0007669"/>
    <property type="project" value="TreeGrafter"/>
</dbReference>
<feature type="transmembrane region" description="Helical" evidence="9">
    <location>
        <begin position="236"/>
        <end position="257"/>
    </location>
</feature>
<dbReference type="GO" id="GO:0015188">
    <property type="term" value="F:L-isoleucine transmembrane transporter activity"/>
    <property type="evidence" value="ECO:0007669"/>
    <property type="project" value="TreeGrafter"/>
</dbReference>
<keyword evidence="3 9" id="KW-0813">Transport</keyword>
<evidence type="ECO:0000313" key="10">
    <source>
        <dbReference type="EMBL" id="SDZ86666.1"/>
    </source>
</evidence>
<dbReference type="Pfam" id="PF05525">
    <property type="entry name" value="Branch_AA_trans"/>
    <property type="match status" value="1"/>
</dbReference>
<feature type="transmembrane region" description="Helical" evidence="9">
    <location>
        <begin position="375"/>
        <end position="398"/>
    </location>
</feature>
<comment type="similarity">
    <text evidence="2 9">Belongs to the branched chain amino acid transporter family.</text>
</comment>
<evidence type="ECO:0000256" key="6">
    <source>
        <dbReference type="ARBA" id="ARBA00022970"/>
    </source>
</evidence>
<keyword evidence="5 9" id="KW-0812">Transmembrane</keyword>
<feature type="transmembrane region" description="Helical" evidence="9">
    <location>
        <begin position="418"/>
        <end position="440"/>
    </location>
</feature>
<dbReference type="PANTHER" id="PTHR30588:SF0">
    <property type="entry name" value="BRANCHED-CHAIN AMINO ACID PERMEASE BRNQ"/>
    <property type="match status" value="1"/>
</dbReference>
<dbReference type="Proteomes" id="UP000198584">
    <property type="component" value="Unassembled WGS sequence"/>
</dbReference>
<feature type="transmembrane region" description="Helical" evidence="9">
    <location>
        <begin position="343"/>
        <end position="363"/>
    </location>
</feature>
<dbReference type="GO" id="GO:0005304">
    <property type="term" value="F:L-valine transmembrane transporter activity"/>
    <property type="evidence" value="ECO:0007669"/>
    <property type="project" value="TreeGrafter"/>
</dbReference>
<feature type="transmembrane region" description="Helical" evidence="9">
    <location>
        <begin position="41"/>
        <end position="66"/>
    </location>
</feature>
<name>A0A1H3WHN1_9BACI</name>
<organism evidence="10 11">
    <name type="scientific">Thalassobacillus cyri</name>
    <dbReference type="NCBI Taxonomy" id="571932"/>
    <lineage>
        <taxon>Bacteria</taxon>
        <taxon>Bacillati</taxon>
        <taxon>Bacillota</taxon>
        <taxon>Bacilli</taxon>
        <taxon>Bacillales</taxon>
        <taxon>Bacillaceae</taxon>
        <taxon>Thalassobacillus</taxon>
    </lineage>
</organism>
<evidence type="ECO:0000256" key="1">
    <source>
        <dbReference type="ARBA" id="ARBA00004651"/>
    </source>
</evidence>
<protein>
    <recommendedName>
        <fullName evidence="9">Branched-chain amino acid transport system carrier protein</fullName>
    </recommendedName>
</protein>
<reference evidence="10 11" key="1">
    <citation type="submission" date="2016-10" db="EMBL/GenBank/DDBJ databases">
        <authorList>
            <person name="de Groot N.N."/>
        </authorList>
    </citation>
    <scope>NUCLEOTIDE SEQUENCE [LARGE SCALE GENOMIC DNA]</scope>
    <source>
        <strain evidence="10 11">CCM7597</strain>
    </source>
</reference>
<evidence type="ECO:0000256" key="8">
    <source>
        <dbReference type="ARBA" id="ARBA00023136"/>
    </source>
</evidence>
<gene>
    <name evidence="10" type="ORF">SAMN05421743_101469</name>
</gene>
<evidence type="ECO:0000313" key="11">
    <source>
        <dbReference type="Proteomes" id="UP000198584"/>
    </source>
</evidence>
<feature type="transmembrane region" description="Helical" evidence="9">
    <location>
        <begin position="277"/>
        <end position="304"/>
    </location>
</feature>
<evidence type="ECO:0000256" key="7">
    <source>
        <dbReference type="ARBA" id="ARBA00022989"/>
    </source>
</evidence>
<dbReference type="AlphaFoldDB" id="A0A1H3WHN1"/>
<feature type="transmembrane region" description="Helical" evidence="9">
    <location>
        <begin position="7"/>
        <end position="29"/>
    </location>
</feature>
<accession>A0A1H3WHN1</accession>
<feature type="transmembrane region" description="Helical" evidence="9">
    <location>
        <begin position="153"/>
        <end position="171"/>
    </location>
</feature>
<dbReference type="GO" id="GO:0015190">
    <property type="term" value="F:L-leucine transmembrane transporter activity"/>
    <property type="evidence" value="ECO:0007669"/>
    <property type="project" value="TreeGrafter"/>
</dbReference>
<comment type="subcellular location">
    <subcellularLocation>
        <location evidence="1 9">Cell membrane</location>
        <topology evidence="1 9">Multi-pass membrane protein</topology>
    </subcellularLocation>
</comment>
<dbReference type="GO" id="GO:0005886">
    <property type="term" value="C:plasma membrane"/>
    <property type="evidence" value="ECO:0007669"/>
    <property type="project" value="UniProtKB-SubCell"/>
</dbReference>
<evidence type="ECO:0000256" key="4">
    <source>
        <dbReference type="ARBA" id="ARBA00022475"/>
    </source>
</evidence>
<dbReference type="OrthoDB" id="9783920at2"/>
<keyword evidence="4" id="KW-1003">Cell membrane</keyword>